<dbReference type="FunFam" id="1.10.8.60:FF:000048">
    <property type="entry name" value="Katanin p60 ATPase-containing subunit A-like 2"/>
    <property type="match status" value="1"/>
</dbReference>
<dbReference type="Gene3D" id="1.10.8.60">
    <property type="match status" value="1"/>
</dbReference>
<dbReference type="Proteomes" id="UP000663829">
    <property type="component" value="Unassembled WGS sequence"/>
</dbReference>
<dbReference type="PANTHER" id="PTHR23074:SF78">
    <property type="entry name" value="KATANIN P60 ATPASE-CONTAINING SUBUNIT A-LIKE 2"/>
    <property type="match status" value="1"/>
</dbReference>
<dbReference type="GO" id="GO:0005874">
    <property type="term" value="C:microtubule"/>
    <property type="evidence" value="ECO:0007669"/>
    <property type="project" value="UniProtKB-KW"/>
</dbReference>
<dbReference type="Pfam" id="PF00004">
    <property type="entry name" value="AAA"/>
    <property type="match status" value="1"/>
</dbReference>
<dbReference type="InterPro" id="IPR041569">
    <property type="entry name" value="AAA_lid_3"/>
</dbReference>
<dbReference type="GO" id="GO:0005524">
    <property type="term" value="F:ATP binding"/>
    <property type="evidence" value="ECO:0007669"/>
    <property type="project" value="UniProtKB-KW"/>
</dbReference>
<name>A0A814NW37_9BILA</name>
<organism evidence="9 11">
    <name type="scientific">Didymodactylos carnosus</name>
    <dbReference type="NCBI Taxonomy" id="1234261"/>
    <lineage>
        <taxon>Eukaryota</taxon>
        <taxon>Metazoa</taxon>
        <taxon>Spiralia</taxon>
        <taxon>Gnathifera</taxon>
        <taxon>Rotifera</taxon>
        <taxon>Eurotatoria</taxon>
        <taxon>Bdelloidea</taxon>
        <taxon>Philodinida</taxon>
        <taxon>Philodinidae</taxon>
        <taxon>Didymodactylos</taxon>
    </lineage>
</organism>
<evidence type="ECO:0000256" key="1">
    <source>
        <dbReference type="ARBA" id="ARBA00004647"/>
    </source>
</evidence>
<evidence type="ECO:0000256" key="4">
    <source>
        <dbReference type="ARBA" id="ARBA00022741"/>
    </source>
</evidence>
<dbReference type="EMBL" id="CAJOBC010005354">
    <property type="protein sequence ID" value="CAF3861058.1"/>
    <property type="molecule type" value="Genomic_DNA"/>
</dbReference>
<dbReference type="InterPro" id="IPR027417">
    <property type="entry name" value="P-loop_NTPase"/>
</dbReference>
<keyword evidence="4" id="KW-0547">Nucleotide-binding</keyword>
<dbReference type="Proteomes" id="UP000681722">
    <property type="component" value="Unassembled WGS sequence"/>
</dbReference>
<evidence type="ECO:0000256" key="2">
    <source>
        <dbReference type="ARBA" id="ARBA00022490"/>
    </source>
</evidence>
<dbReference type="Pfam" id="PF17862">
    <property type="entry name" value="AAA_lid_3"/>
    <property type="match status" value="1"/>
</dbReference>
<protein>
    <recommendedName>
        <fullName evidence="8">AAA+ ATPase domain-containing protein</fullName>
    </recommendedName>
</protein>
<dbReference type="InterPro" id="IPR003593">
    <property type="entry name" value="AAA+_ATPase"/>
</dbReference>
<evidence type="ECO:0000313" key="11">
    <source>
        <dbReference type="Proteomes" id="UP000663829"/>
    </source>
</evidence>
<comment type="caution">
    <text evidence="9">The sequence shown here is derived from an EMBL/GenBank/DDBJ whole genome shotgun (WGS) entry which is preliminary data.</text>
</comment>
<dbReference type="EMBL" id="CAJNOQ010005354">
    <property type="protein sequence ID" value="CAF1095715.1"/>
    <property type="molecule type" value="Genomic_DNA"/>
</dbReference>
<dbReference type="OrthoDB" id="191529at2759"/>
<dbReference type="GO" id="GO:0016887">
    <property type="term" value="F:ATP hydrolysis activity"/>
    <property type="evidence" value="ECO:0007669"/>
    <property type="project" value="InterPro"/>
</dbReference>
<evidence type="ECO:0000259" key="8">
    <source>
        <dbReference type="SMART" id="SM00382"/>
    </source>
</evidence>
<evidence type="ECO:0000256" key="7">
    <source>
        <dbReference type="ARBA" id="ARBA00023235"/>
    </source>
</evidence>
<dbReference type="PANTHER" id="PTHR23074">
    <property type="entry name" value="AAA DOMAIN-CONTAINING"/>
    <property type="match status" value="1"/>
</dbReference>
<dbReference type="InterPro" id="IPR050304">
    <property type="entry name" value="MT-severing_AAA_ATPase"/>
</dbReference>
<keyword evidence="2" id="KW-0963">Cytoplasm</keyword>
<dbReference type="AlphaFoldDB" id="A0A814NW37"/>
<evidence type="ECO:0000313" key="10">
    <source>
        <dbReference type="EMBL" id="CAF3861058.1"/>
    </source>
</evidence>
<dbReference type="InterPro" id="IPR003959">
    <property type="entry name" value="ATPase_AAA_core"/>
</dbReference>
<evidence type="ECO:0000313" key="9">
    <source>
        <dbReference type="EMBL" id="CAF1095715.1"/>
    </source>
</evidence>
<dbReference type="CDD" id="cd19509">
    <property type="entry name" value="RecA-like_VPS4-like"/>
    <property type="match status" value="1"/>
</dbReference>
<dbReference type="FunFam" id="3.40.50.300:FF:000434">
    <property type="entry name" value="Katanin p60 ATPase-containing subunit A-like 2"/>
    <property type="match status" value="1"/>
</dbReference>
<dbReference type="SUPFAM" id="SSF52540">
    <property type="entry name" value="P-loop containing nucleoside triphosphate hydrolases"/>
    <property type="match status" value="1"/>
</dbReference>
<dbReference type="Gene3D" id="3.40.50.300">
    <property type="entry name" value="P-loop containing nucleotide triphosphate hydrolases"/>
    <property type="match status" value="1"/>
</dbReference>
<keyword evidence="6" id="KW-0206">Cytoskeleton</keyword>
<evidence type="ECO:0000256" key="6">
    <source>
        <dbReference type="ARBA" id="ARBA00023212"/>
    </source>
</evidence>
<gene>
    <name evidence="9" type="ORF">GPM918_LOCUS18494</name>
    <name evidence="10" type="ORF">SRO942_LOCUS18491</name>
</gene>
<proteinExistence type="predicted"/>
<keyword evidence="5" id="KW-0067">ATP-binding</keyword>
<keyword evidence="3" id="KW-0493">Microtubule</keyword>
<dbReference type="SMART" id="SM00382">
    <property type="entry name" value="AAA"/>
    <property type="match status" value="1"/>
</dbReference>
<evidence type="ECO:0000256" key="3">
    <source>
        <dbReference type="ARBA" id="ARBA00022701"/>
    </source>
</evidence>
<accession>A0A814NW37</accession>
<reference evidence="9" key="1">
    <citation type="submission" date="2021-02" db="EMBL/GenBank/DDBJ databases">
        <authorList>
            <person name="Nowell W R."/>
        </authorList>
    </citation>
    <scope>NUCLEOTIDE SEQUENCE</scope>
</reference>
<evidence type="ECO:0000256" key="5">
    <source>
        <dbReference type="ARBA" id="ARBA00022840"/>
    </source>
</evidence>
<comment type="subcellular location">
    <subcellularLocation>
        <location evidence="1">Cytoplasm</location>
        <location evidence="1">Cytoskeleton</location>
        <location evidence="1">Spindle pole</location>
    </subcellularLocation>
</comment>
<keyword evidence="7" id="KW-0413">Isomerase</keyword>
<dbReference type="GO" id="GO:0000922">
    <property type="term" value="C:spindle pole"/>
    <property type="evidence" value="ECO:0007669"/>
    <property type="project" value="UniProtKB-SubCell"/>
</dbReference>
<keyword evidence="11" id="KW-1185">Reference proteome</keyword>
<dbReference type="GO" id="GO:0016853">
    <property type="term" value="F:isomerase activity"/>
    <property type="evidence" value="ECO:0007669"/>
    <property type="project" value="UniProtKB-KW"/>
</dbReference>
<feature type="domain" description="AAA+ ATPase" evidence="8">
    <location>
        <begin position="47"/>
        <end position="187"/>
    </location>
</feature>
<sequence length="302" mass="33923">MTNDIYLRNPSVKWDDIIGLDAAKRTIKEAVVYPIRYPQLFTGILSPWKALLLYGPPGTGKTLLAKAVATECNTTFFNISASTIVSKWRGDSEKLVRVLFELARFHAPSTIFLDELESIMSQRGGGHAGSEHEGSRRMKTELLVQLDGLSKSDDLVFLLAASNLPWELDHAMLRRLEKRVLVDLPINEARQSLFQQFLPPTVIREPNGLVLLSDLDYGRLSECTEGYSGADIKLVCKEAAMNPVRKVFDILENLKDDANLGECIQLDSIKTTDVEKVLSTTKPSARAFKDKYTQWQKEYESV</sequence>